<comment type="caution">
    <text evidence="1">The sequence shown here is derived from an EMBL/GenBank/DDBJ whole genome shotgun (WGS) entry which is preliminary data.</text>
</comment>
<proteinExistence type="predicted"/>
<dbReference type="AlphaFoldDB" id="A0A2T5I3X5"/>
<sequence>MRLFCEKHGDVKDRIFVIELDSLQREEKPAAFHDLLGYPFWLKNEHNKIRKLGFPEPQKTDSEYFNRLIDLASDVAQALSNFKPEIATKTETFIPKATIYVAPVNDALYDQRANLVSELRQFQIAVLPKKNALTADTASELDKCSHFVQLLSADRAMGIPQQQLAIAEKAGKPVMQWRDTQLNITADSINPEHKQLLEHKTVIAAALPDFIRMVRETVLPEKKPVIDSGMSQGKNMIFVHAGQEDYHHAQRITDFLFTKGYGFTLPQYEGTPERIRKTIERGFQFCSILLILQQRTPAEAVEDQLAEAQLHAQKCEPKFDILLCRDPTAEALGFIPPNTKLFNCNSNFHEHCLEQFLQQVEA</sequence>
<protein>
    <recommendedName>
        <fullName evidence="3">TIR domain-containing protein</fullName>
    </recommendedName>
</protein>
<evidence type="ECO:0008006" key="3">
    <source>
        <dbReference type="Google" id="ProtNLM"/>
    </source>
</evidence>
<evidence type="ECO:0000313" key="2">
    <source>
        <dbReference type="Proteomes" id="UP000244128"/>
    </source>
</evidence>
<organism evidence="1 2">
    <name type="scientific">Nitrosomonas oligotropha</name>
    <dbReference type="NCBI Taxonomy" id="42354"/>
    <lineage>
        <taxon>Bacteria</taxon>
        <taxon>Pseudomonadati</taxon>
        <taxon>Pseudomonadota</taxon>
        <taxon>Betaproteobacteria</taxon>
        <taxon>Nitrosomonadales</taxon>
        <taxon>Nitrosomonadaceae</taxon>
        <taxon>Nitrosomonas</taxon>
    </lineage>
</organism>
<gene>
    <name evidence="1" type="ORF">C8R26_102102</name>
</gene>
<name>A0A2T5I3X5_9PROT</name>
<accession>A0A2T5I3X5</accession>
<dbReference type="EMBL" id="QAOI01000002">
    <property type="protein sequence ID" value="PTQ78534.1"/>
    <property type="molecule type" value="Genomic_DNA"/>
</dbReference>
<reference evidence="1 2" key="1">
    <citation type="submission" date="2018-04" db="EMBL/GenBank/DDBJ databases">
        <title>Active sludge and wastewater microbial communities from Klosterneuburg, Austria.</title>
        <authorList>
            <person name="Wagner M."/>
        </authorList>
    </citation>
    <scope>NUCLEOTIDE SEQUENCE [LARGE SCALE GENOMIC DNA]</scope>
    <source>
        <strain evidence="1 2">Nm49</strain>
    </source>
</reference>
<evidence type="ECO:0000313" key="1">
    <source>
        <dbReference type="EMBL" id="PTQ78534.1"/>
    </source>
</evidence>
<dbReference type="Proteomes" id="UP000244128">
    <property type="component" value="Unassembled WGS sequence"/>
</dbReference>